<dbReference type="EMBL" id="CP029822">
    <property type="protein sequence ID" value="AZS50353.1"/>
    <property type="molecule type" value="Genomic_DNA"/>
</dbReference>
<evidence type="ECO:0000313" key="2">
    <source>
        <dbReference type="Proteomes" id="UP000273143"/>
    </source>
</evidence>
<protein>
    <submittedName>
        <fullName evidence="1">Uncharacterized protein</fullName>
    </submittedName>
</protein>
<proteinExistence type="predicted"/>
<name>A0A3Q9JLI5_9GAMM</name>
<sequence length="196" mass="21873">MYNTRDNATWKQNDTAAGVLVVGKDATPEQMLSIPNNIRVILSFNTEIQKNGCDIFYASTPIKATELIEKIYMAESVLLGTQSEPEPVEKNVESQKDISQKVRLLQWPKAEILKQDKAYPVLSTLLSKCAMTLEELTAISTKPEEVCHAFIEQIINSGDAEYVTAVMTPSKVIEKKAAPKKSLLDRIRNSLGLFQK</sequence>
<accession>A0A3Q9JLI5</accession>
<organism evidence="1 2">
    <name type="scientific">Entomomonas moraniae</name>
    <dbReference type="NCBI Taxonomy" id="2213226"/>
    <lineage>
        <taxon>Bacteria</taxon>
        <taxon>Pseudomonadati</taxon>
        <taxon>Pseudomonadota</taxon>
        <taxon>Gammaproteobacteria</taxon>
        <taxon>Pseudomonadales</taxon>
        <taxon>Pseudomonadaceae</taxon>
        <taxon>Entomomonas</taxon>
    </lineage>
</organism>
<dbReference type="RefSeq" id="WP_127162644.1">
    <property type="nucleotide sequence ID" value="NZ_CP029822.1"/>
</dbReference>
<keyword evidence="2" id="KW-1185">Reference proteome</keyword>
<dbReference type="Proteomes" id="UP000273143">
    <property type="component" value="Chromosome"/>
</dbReference>
<evidence type="ECO:0000313" key="1">
    <source>
        <dbReference type="EMBL" id="AZS50353.1"/>
    </source>
</evidence>
<dbReference type="KEGG" id="emo:DM558_05995"/>
<dbReference type="AlphaFoldDB" id="A0A3Q9JLI5"/>
<gene>
    <name evidence="1" type="ORF">DM558_05995</name>
</gene>
<reference evidence="2" key="1">
    <citation type="submission" date="2018-06" db="EMBL/GenBank/DDBJ databases">
        <title>Complete genome of Pseudomonas insecticola strain QZS01.</title>
        <authorList>
            <person name="Wang J."/>
            <person name="Su Q."/>
        </authorList>
    </citation>
    <scope>NUCLEOTIDE SEQUENCE [LARGE SCALE GENOMIC DNA]</scope>
    <source>
        <strain evidence="2">QZS01</strain>
    </source>
</reference>